<dbReference type="EMBL" id="SDGZ01000020">
    <property type="protein sequence ID" value="TYC48445.1"/>
    <property type="molecule type" value="Genomic_DNA"/>
</dbReference>
<sequence>MLEEKIEPNQIIETVLKADEIISPLVDDDLITMAMSLGINQAVFGEIYQVIRDRGTEISRQVMMGPLVEATFDWTDNVASLQVGPYKKELKFEQLLKFMGLIDAVYAPVYPLGTILKIKQGMLPEQWQTMFSNQDELLVMVVGRKQELQNDFADYLFDYITVLWPLGVLPNVEPISISNLMIDRVIALGHTDELEKEMAEKVLKASQLANKQISSAFMPDDIVSEYLASIGDL</sequence>
<keyword evidence="2" id="KW-1185">Reference proteome</keyword>
<protein>
    <submittedName>
        <fullName evidence="1">DUF4176 domain-containing protein</fullName>
    </submittedName>
</protein>
<evidence type="ECO:0000313" key="2">
    <source>
        <dbReference type="Proteomes" id="UP000371977"/>
    </source>
</evidence>
<accession>A0A6C2C585</accession>
<dbReference type="Proteomes" id="UP000371977">
    <property type="component" value="Unassembled WGS sequence"/>
</dbReference>
<evidence type="ECO:0000313" key="1">
    <source>
        <dbReference type="EMBL" id="TYC48445.1"/>
    </source>
</evidence>
<dbReference type="AlphaFoldDB" id="A0A6C2C585"/>
<dbReference type="InterPro" id="IPR025233">
    <property type="entry name" value="DUF4176"/>
</dbReference>
<comment type="caution">
    <text evidence="1">The sequence shown here is derived from an EMBL/GenBank/DDBJ whole genome shotgun (WGS) entry which is preliminary data.</text>
</comment>
<reference evidence="1 2" key="1">
    <citation type="submission" date="2019-01" db="EMBL/GenBank/DDBJ databases">
        <title>Weissella sp. nov., a novel lactic acid bacterium isolated from animal feces.</title>
        <authorList>
            <person name="Wang L.-T."/>
        </authorList>
    </citation>
    <scope>NUCLEOTIDE SEQUENCE [LARGE SCALE GENOMIC DNA]</scope>
    <source>
        <strain evidence="1 2">8H-2</strain>
    </source>
</reference>
<dbReference type="Pfam" id="PF13780">
    <property type="entry name" value="DUF4176"/>
    <property type="match status" value="1"/>
</dbReference>
<organism evidence="1 2">
    <name type="scientific">Weissella muntiaci</name>
    <dbReference type="NCBI Taxonomy" id="2508881"/>
    <lineage>
        <taxon>Bacteria</taxon>
        <taxon>Bacillati</taxon>
        <taxon>Bacillota</taxon>
        <taxon>Bacilli</taxon>
        <taxon>Lactobacillales</taxon>
        <taxon>Lactobacillaceae</taxon>
        <taxon>Weissella</taxon>
    </lineage>
</organism>
<dbReference type="OrthoDB" id="2227383at2"/>
<dbReference type="RefSeq" id="WP_148623191.1">
    <property type="nucleotide sequence ID" value="NZ_SDGZ01000020.1"/>
</dbReference>
<proteinExistence type="predicted"/>
<gene>
    <name evidence="1" type="ORF">ESZ50_08775</name>
</gene>
<name>A0A6C2C585_9LACO</name>